<dbReference type="AlphaFoldDB" id="A0A5C3E2K9"/>
<evidence type="ECO:0000313" key="2">
    <source>
        <dbReference type="EMBL" id="SPO23659.1"/>
    </source>
</evidence>
<evidence type="ECO:0000256" key="1">
    <source>
        <dbReference type="SAM" id="SignalP"/>
    </source>
</evidence>
<dbReference type="Proteomes" id="UP000324022">
    <property type="component" value="Unassembled WGS sequence"/>
</dbReference>
<name>A0A5C3E2K9_9BASI</name>
<reference evidence="2 3" key="1">
    <citation type="submission" date="2018-03" db="EMBL/GenBank/DDBJ databases">
        <authorList>
            <person name="Guldener U."/>
        </authorList>
    </citation>
    <scope>NUCLEOTIDE SEQUENCE [LARGE SCALE GENOMIC DNA]</scope>
    <source>
        <strain evidence="2 3">NBRC100155</strain>
    </source>
</reference>
<dbReference type="EMBL" id="OOIN01000006">
    <property type="protein sequence ID" value="SPO23659.1"/>
    <property type="molecule type" value="Genomic_DNA"/>
</dbReference>
<sequence>MVCLFSILSTTVFLATLTVADQSDPYFSSPASGASWKSGDHVFYEWRNAPRGQGDIYLYPVDWPSYGISVATNIKSRFVSRRDGYCDGGVNKEPCARYSWVVPADIESGSYFAVLNQKGDEIIHSDEFLIN</sequence>
<protein>
    <submittedName>
        <fullName evidence="2">Uncharacterized protein</fullName>
    </submittedName>
</protein>
<organism evidence="2 3">
    <name type="scientific">Ustilago trichophora</name>
    <dbReference type="NCBI Taxonomy" id="86804"/>
    <lineage>
        <taxon>Eukaryota</taxon>
        <taxon>Fungi</taxon>
        <taxon>Dikarya</taxon>
        <taxon>Basidiomycota</taxon>
        <taxon>Ustilaginomycotina</taxon>
        <taxon>Ustilaginomycetes</taxon>
        <taxon>Ustilaginales</taxon>
        <taxon>Ustilaginaceae</taxon>
        <taxon>Ustilago</taxon>
    </lineage>
</organism>
<accession>A0A5C3E2K9</accession>
<keyword evidence="1" id="KW-0732">Signal</keyword>
<keyword evidence="3" id="KW-1185">Reference proteome</keyword>
<feature type="chain" id="PRO_5022695479" evidence="1">
    <location>
        <begin position="21"/>
        <end position="131"/>
    </location>
</feature>
<feature type="signal peptide" evidence="1">
    <location>
        <begin position="1"/>
        <end position="20"/>
    </location>
</feature>
<proteinExistence type="predicted"/>
<gene>
    <name evidence="2" type="ORF">UTRI_10126</name>
</gene>
<evidence type="ECO:0000313" key="3">
    <source>
        <dbReference type="Proteomes" id="UP000324022"/>
    </source>
</evidence>